<gene>
    <name evidence="2" type="ORF">SNEC2469_LOCUS7359</name>
</gene>
<dbReference type="Proteomes" id="UP000601435">
    <property type="component" value="Unassembled WGS sequence"/>
</dbReference>
<evidence type="ECO:0000313" key="2">
    <source>
        <dbReference type="EMBL" id="CAE7298733.1"/>
    </source>
</evidence>
<dbReference type="InterPro" id="IPR032675">
    <property type="entry name" value="LRR_dom_sf"/>
</dbReference>
<keyword evidence="3" id="KW-1185">Reference proteome</keyword>
<dbReference type="EMBL" id="CAJNJA010012529">
    <property type="protein sequence ID" value="CAE7298733.1"/>
    <property type="molecule type" value="Genomic_DNA"/>
</dbReference>
<organism evidence="2 3">
    <name type="scientific">Symbiodinium necroappetens</name>
    <dbReference type="NCBI Taxonomy" id="1628268"/>
    <lineage>
        <taxon>Eukaryota</taxon>
        <taxon>Sar</taxon>
        <taxon>Alveolata</taxon>
        <taxon>Dinophyceae</taxon>
        <taxon>Suessiales</taxon>
        <taxon>Symbiodiniaceae</taxon>
        <taxon>Symbiodinium</taxon>
    </lineage>
</organism>
<dbReference type="InterPro" id="IPR011641">
    <property type="entry name" value="Tyr-kin_ephrin_A/B_rcpt-like"/>
</dbReference>
<dbReference type="OrthoDB" id="676979at2759"/>
<evidence type="ECO:0000259" key="1">
    <source>
        <dbReference type="Pfam" id="PF07699"/>
    </source>
</evidence>
<dbReference type="InterPro" id="IPR009030">
    <property type="entry name" value="Growth_fac_rcpt_cys_sf"/>
</dbReference>
<dbReference type="SUPFAM" id="SSF57184">
    <property type="entry name" value="Growth factor receptor domain"/>
    <property type="match status" value="1"/>
</dbReference>
<feature type="domain" description="Tyrosine-protein kinase ephrin type A/B receptor-like" evidence="1">
    <location>
        <begin position="256"/>
        <end position="299"/>
    </location>
</feature>
<protein>
    <recommendedName>
        <fullName evidence="1">Tyrosine-protein kinase ephrin type A/B receptor-like domain-containing protein</fullName>
    </recommendedName>
</protein>
<dbReference type="SUPFAM" id="SSF52047">
    <property type="entry name" value="RNI-like"/>
    <property type="match status" value="1"/>
</dbReference>
<dbReference type="SMART" id="SM01411">
    <property type="entry name" value="Ephrin_rec_like"/>
    <property type="match status" value="1"/>
</dbReference>
<comment type="caution">
    <text evidence="2">The sequence shown here is derived from an EMBL/GenBank/DDBJ whole genome shotgun (WGS) entry which is preliminary data.</text>
</comment>
<dbReference type="Pfam" id="PF07699">
    <property type="entry name" value="Ephrin_rec_like"/>
    <property type="match status" value="1"/>
</dbReference>
<dbReference type="Gene3D" id="2.10.50.10">
    <property type="entry name" value="Tumor Necrosis Factor Receptor, subunit A, domain 2"/>
    <property type="match status" value="1"/>
</dbReference>
<name>A0A812N8A4_9DINO</name>
<proteinExistence type="predicted"/>
<reference evidence="2" key="1">
    <citation type="submission" date="2021-02" db="EMBL/GenBank/DDBJ databases">
        <authorList>
            <person name="Dougan E. K."/>
            <person name="Rhodes N."/>
            <person name="Thang M."/>
            <person name="Chan C."/>
        </authorList>
    </citation>
    <scope>NUCLEOTIDE SEQUENCE</scope>
</reference>
<dbReference type="AlphaFoldDB" id="A0A812N8A4"/>
<feature type="non-terminal residue" evidence="2">
    <location>
        <position position="379"/>
    </location>
</feature>
<accession>A0A812N8A4</accession>
<evidence type="ECO:0000313" key="3">
    <source>
        <dbReference type="Proteomes" id="UP000601435"/>
    </source>
</evidence>
<sequence length="379" mass="40373">VSLAHSRVAGTLQVNGFTALQQLDLSGTAVTGWVASMDECCENLLEINLAGSHISIILDDEVDAAGNNIYANADLLPKLHKLDVSNTSLNASVSQLLYSLADVPISTLVANNCSVRGAVPRLATVSSSDKKLGIKHMVLSQTLQTLELAGNNVTDLQFLPARLRMDLSRNLGPVRVSPSALEYATRTDLEVDLTHTELANVEEVRPFLTKQLPLEPDRSFVNETGGYVCSQFAASTLKVTPDRFMPSEMCVCRAGYFGTGTSCKPCPEDTFSDSDGQEVCQACPAHSHSQAAASSLDSCDCDFGKPKLQNGRRQCVCGRHTALSHGACAPCSKLHLQCNGTGHIAEEAFPESGYARLATAGVFRCLHASRCPGAPDCAT</sequence>
<feature type="non-terminal residue" evidence="2">
    <location>
        <position position="1"/>
    </location>
</feature>
<dbReference type="Gene3D" id="3.80.10.10">
    <property type="entry name" value="Ribonuclease Inhibitor"/>
    <property type="match status" value="1"/>
</dbReference>